<feature type="compositionally biased region" description="Basic residues" evidence="1">
    <location>
        <begin position="78"/>
        <end position="93"/>
    </location>
</feature>
<dbReference type="EMBL" id="ABEU02000015">
    <property type="protein sequence ID" value="PNR39692.1"/>
    <property type="molecule type" value="Genomic_DNA"/>
</dbReference>
<organism evidence="2">
    <name type="scientific">Physcomitrium patens</name>
    <name type="common">Spreading-leaved earth moss</name>
    <name type="synonym">Physcomitrella patens</name>
    <dbReference type="NCBI Taxonomy" id="3218"/>
    <lineage>
        <taxon>Eukaryota</taxon>
        <taxon>Viridiplantae</taxon>
        <taxon>Streptophyta</taxon>
        <taxon>Embryophyta</taxon>
        <taxon>Bryophyta</taxon>
        <taxon>Bryophytina</taxon>
        <taxon>Bryopsida</taxon>
        <taxon>Funariidae</taxon>
        <taxon>Funariales</taxon>
        <taxon>Funariaceae</taxon>
        <taxon>Physcomitrium</taxon>
    </lineage>
</organism>
<dbReference type="Gramene" id="Pp3c15_20020V3.1">
    <property type="protein sequence ID" value="Pp3c15_20020V3.1"/>
    <property type="gene ID" value="Pp3c15_20020"/>
</dbReference>
<reference evidence="2 4" key="2">
    <citation type="journal article" date="2018" name="Plant J.">
        <title>The Physcomitrella patens chromosome-scale assembly reveals moss genome structure and evolution.</title>
        <authorList>
            <person name="Lang D."/>
            <person name="Ullrich K.K."/>
            <person name="Murat F."/>
            <person name="Fuchs J."/>
            <person name="Jenkins J."/>
            <person name="Haas F.B."/>
            <person name="Piednoel M."/>
            <person name="Gundlach H."/>
            <person name="Van Bel M."/>
            <person name="Meyberg R."/>
            <person name="Vives C."/>
            <person name="Morata J."/>
            <person name="Symeonidi A."/>
            <person name="Hiss M."/>
            <person name="Muchero W."/>
            <person name="Kamisugi Y."/>
            <person name="Saleh O."/>
            <person name="Blanc G."/>
            <person name="Decker E.L."/>
            <person name="van Gessel N."/>
            <person name="Grimwood J."/>
            <person name="Hayes R.D."/>
            <person name="Graham S.W."/>
            <person name="Gunter L.E."/>
            <person name="McDaniel S.F."/>
            <person name="Hoernstein S.N.W."/>
            <person name="Larsson A."/>
            <person name="Li F.W."/>
            <person name="Perroud P.F."/>
            <person name="Phillips J."/>
            <person name="Ranjan P."/>
            <person name="Rokshar D.S."/>
            <person name="Rothfels C.J."/>
            <person name="Schneider L."/>
            <person name="Shu S."/>
            <person name="Stevenson D.W."/>
            <person name="Thummler F."/>
            <person name="Tillich M."/>
            <person name="Villarreal Aguilar J.C."/>
            <person name="Widiez T."/>
            <person name="Wong G.K."/>
            <person name="Wymore A."/>
            <person name="Zhang Y."/>
            <person name="Zimmer A.D."/>
            <person name="Quatrano R.S."/>
            <person name="Mayer K.F.X."/>
            <person name="Goodstein D."/>
            <person name="Casacuberta J.M."/>
            <person name="Vandepoele K."/>
            <person name="Reski R."/>
            <person name="Cuming A.C."/>
            <person name="Tuskan G.A."/>
            <person name="Maumus F."/>
            <person name="Salse J."/>
            <person name="Schmutz J."/>
            <person name="Rensing S.A."/>
        </authorList>
    </citation>
    <scope>NUCLEOTIDE SEQUENCE [LARGE SCALE GENOMIC DNA]</scope>
    <source>
        <strain evidence="3 4">cv. Gransden 2004</strain>
    </source>
</reference>
<feature type="region of interest" description="Disordered" evidence="1">
    <location>
        <begin position="58"/>
        <end position="119"/>
    </location>
</feature>
<keyword evidence="4" id="KW-1185">Reference proteome</keyword>
<feature type="compositionally biased region" description="Polar residues" evidence="1">
    <location>
        <begin position="102"/>
        <end position="119"/>
    </location>
</feature>
<evidence type="ECO:0000313" key="3">
    <source>
        <dbReference type="EnsemblPlants" id="Pp3c15_20020V3.1"/>
    </source>
</evidence>
<evidence type="ECO:0000313" key="4">
    <source>
        <dbReference type="Proteomes" id="UP000006727"/>
    </source>
</evidence>
<gene>
    <name evidence="2" type="ORF">PHYPA_019971</name>
</gene>
<dbReference type="PaxDb" id="3218-PP1S224_104V6.1"/>
<dbReference type="Proteomes" id="UP000006727">
    <property type="component" value="Chromosome 15"/>
</dbReference>
<accession>A0A2K1JDT8</accession>
<dbReference type="InParanoid" id="A0A2K1JDT8"/>
<evidence type="ECO:0000256" key="1">
    <source>
        <dbReference type="SAM" id="MobiDB-lite"/>
    </source>
</evidence>
<proteinExistence type="predicted"/>
<dbReference type="AlphaFoldDB" id="A0A2K1JDT8"/>
<sequence>MNCSLKTSVNGFAARTKLCSFLQDLAALLLRRVASADMLRQPTISLCDQETCSVTFSHPRGSGIGHSRKLGKTSAFNHTKHNHRQTRKHRRRQILLARAPSMPQTKQSISRLSTPSDKL</sequence>
<name>A0A2K1JDT8_PHYPA</name>
<evidence type="ECO:0000313" key="2">
    <source>
        <dbReference type="EMBL" id="PNR39692.1"/>
    </source>
</evidence>
<reference evidence="2 4" key="1">
    <citation type="journal article" date="2008" name="Science">
        <title>The Physcomitrella genome reveals evolutionary insights into the conquest of land by plants.</title>
        <authorList>
            <person name="Rensing S."/>
            <person name="Lang D."/>
            <person name="Zimmer A."/>
            <person name="Terry A."/>
            <person name="Salamov A."/>
            <person name="Shapiro H."/>
            <person name="Nishiyama T."/>
            <person name="Perroud P.-F."/>
            <person name="Lindquist E."/>
            <person name="Kamisugi Y."/>
            <person name="Tanahashi T."/>
            <person name="Sakakibara K."/>
            <person name="Fujita T."/>
            <person name="Oishi K."/>
            <person name="Shin-I T."/>
            <person name="Kuroki Y."/>
            <person name="Toyoda A."/>
            <person name="Suzuki Y."/>
            <person name="Hashimoto A."/>
            <person name="Yamaguchi K."/>
            <person name="Sugano A."/>
            <person name="Kohara Y."/>
            <person name="Fujiyama A."/>
            <person name="Anterola A."/>
            <person name="Aoki S."/>
            <person name="Ashton N."/>
            <person name="Barbazuk W.B."/>
            <person name="Barker E."/>
            <person name="Bennetzen J."/>
            <person name="Bezanilla M."/>
            <person name="Blankenship R."/>
            <person name="Cho S.H."/>
            <person name="Dutcher S."/>
            <person name="Estelle M."/>
            <person name="Fawcett J.A."/>
            <person name="Gundlach H."/>
            <person name="Hanada K."/>
            <person name="Heyl A."/>
            <person name="Hicks K.A."/>
            <person name="Hugh J."/>
            <person name="Lohr M."/>
            <person name="Mayer K."/>
            <person name="Melkozernov A."/>
            <person name="Murata T."/>
            <person name="Nelson D."/>
            <person name="Pils B."/>
            <person name="Prigge M."/>
            <person name="Reiss B."/>
            <person name="Renner T."/>
            <person name="Rombauts S."/>
            <person name="Rushton P."/>
            <person name="Sanderfoot A."/>
            <person name="Schween G."/>
            <person name="Shiu S.-H."/>
            <person name="Stueber K."/>
            <person name="Theodoulou F.L."/>
            <person name="Tu H."/>
            <person name="Van de Peer Y."/>
            <person name="Verrier P.J."/>
            <person name="Waters E."/>
            <person name="Wood A."/>
            <person name="Yang L."/>
            <person name="Cove D."/>
            <person name="Cuming A."/>
            <person name="Hasebe M."/>
            <person name="Lucas S."/>
            <person name="Mishler D.B."/>
            <person name="Reski R."/>
            <person name="Grigoriev I."/>
            <person name="Quatrano R.S."/>
            <person name="Boore J.L."/>
        </authorList>
    </citation>
    <scope>NUCLEOTIDE SEQUENCE [LARGE SCALE GENOMIC DNA]</scope>
    <source>
        <strain evidence="3 4">cv. Gransden 2004</strain>
    </source>
</reference>
<dbReference type="EnsemblPlants" id="Pp3c15_20020V3.1">
    <property type="protein sequence ID" value="Pp3c15_20020V3.1"/>
    <property type="gene ID" value="Pp3c15_20020"/>
</dbReference>
<reference evidence="3" key="3">
    <citation type="submission" date="2020-12" db="UniProtKB">
        <authorList>
            <consortium name="EnsemblPlants"/>
        </authorList>
    </citation>
    <scope>IDENTIFICATION</scope>
</reference>
<protein>
    <submittedName>
        <fullName evidence="2 3">Uncharacterized protein</fullName>
    </submittedName>
</protein>